<comment type="caution">
    <text evidence="2">The sequence shown here is derived from an EMBL/GenBank/DDBJ whole genome shotgun (WGS) entry which is preliminary data.</text>
</comment>
<dbReference type="Gene3D" id="1.10.533.10">
    <property type="entry name" value="Death Domain, Fas"/>
    <property type="match status" value="1"/>
</dbReference>
<dbReference type="InterPro" id="IPR011029">
    <property type="entry name" value="DEATH-like_dom_sf"/>
</dbReference>
<evidence type="ECO:0000313" key="3">
    <source>
        <dbReference type="Proteomes" id="UP000494165"/>
    </source>
</evidence>
<dbReference type="Proteomes" id="UP000494165">
    <property type="component" value="Unassembled WGS sequence"/>
</dbReference>
<dbReference type="EMBL" id="CADEPI010000227">
    <property type="protein sequence ID" value="CAB3381185.1"/>
    <property type="molecule type" value="Genomic_DNA"/>
</dbReference>
<accession>A0A8S1DCH7</accession>
<reference evidence="2 3" key="1">
    <citation type="submission" date="2020-04" db="EMBL/GenBank/DDBJ databases">
        <authorList>
            <person name="Alioto T."/>
            <person name="Alioto T."/>
            <person name="Gomez Garrido J."/>
        </authorList>
    </citation>
    <scope>NUCLEOTIDE SEQUENCE [LARGE SCALE GENOMIC DNA]</scope>
</reference>
<dbReference type="GO" id="GO:0042981">
    <property type="term" value="P:regulation of apoptotic process"/>
    <property type="evidence" value="ECO:0007669"/>
    <property type="project" value="InterPro"/>
</dbReference>
<evidence type="ECO:0000259" key="1">
    <source>
        <dbReference type="PROSITE" id="PS50209"/>
    </source>
</evidence>
<feature type="domain" description="CARD" evidence="1">
    <location>
        <begin position="2"/>
        <end position="79"/>
    </location>
</feature>
<dbReference type="PROSITE" id="PS50209">
    <property type="entry name" value="CARD"/>
    <property type="match status" value="1"/>
</dbReference>
<dbReference type="InterPro" id="IPR001315">
    <property type="entry name" value="CARD"/>
</dbReference>
<proteinExistence type="predicted"/>
<name>A0A8S1DCH7_9INSE</name>
<keyword evidence="3" id="KW-1185">Reference proteome</keyword>
<sequence length="306" mass="34588">MMEDSAIDGLKHYEEAIKRDVMFDEIADKLVPKELLNGEEVSIIFRLSSNSKKMDYYLKQVLPTKNRGYALEFCEVLKEAGFRWIVDKIIPTRKDESTSKKRKSLPTEPKFKAATKNSENEDVVDAKRACAGSVENVAPAKIDHVNARETLSGDVKETKPEEMVVDGNLGVSKEMINIVSNDLYVLNGWVSLVHSLEMDSCLPQLRFEMALSPSSTTTIVTTLLKSWINMNPKKANLGALIQGLKESKFFFAACKILENNMSLKLIIYRSFCSQARRRIWYAATWPMMELIAVPTHHLGGFKPFSL</sequence>
<evidence type="ECO:0000313" key="2">
    <source>
        <dbReference type="EMBL" id="CAB3381185.1"/>
    </source>
</evidence>
<dbReference type="SUPFAM" id="SSF47986">
    <property type="entry name" value="DEATH domain"/>
    <property type="match status" value="1"/>
</dbReference>
<organism evidence="2 3">
    <name type="scientific">Cloeon dipterum</name>
    <dbReference type="NCBI Taxonomy" id="197152"/>
    <lineage>
        <taxon>Eukaryota</taxon>
        <taxon>Metazoa</taxon>
        <taxon>Ecdysozoa</taxon>
        <taxon>Arthropoda</taxon>
        <taxon>Hexapoda</taxon>
        <taxon>Insecta</taxon>
        <taxon>Pterygota</taxon>
        <taxon>Palaeoptera</taxon>
        <taxon>Ephemeroptera</taxon>
        <taxon>Pisciforma</taxon>
        <taxon>Baetidae</taxon>
        <taxon>Cloeon</taxon>
    </lineage>
</organism>
<dbReference type="CDD" id="cd01671">
    <property type="entry name" value="CARD"/>
    <property type="match status" value="1"/>
</dbReference>
<dbReference type="AlphaFoldDB" id="A0A8S1DCH7"/>
<protein>
    <recommendedName>
        <fullName evidence="1">CARD domain-containing protein</fullName>
    </recommendedName>
</protein>
<gene>
    <name evidence="2" type="ORF">CLODIP_2_CD05635</name>
</gene>